<dbReference type="InterPro" id="IPR050242">
    <property type="entry name" value="JAMM_MPN+_peptidase_M67A"/>
</dbReference>
<evidence type="ECO:0000256" key="15">
    <source>
        <dbReference type="ARBA" id="ARBA00058010"/>
    </source>
</evidence>
<dbReference type="AlphaFoldDB" id="A0AAD5VCY2"/>
<keyword evidence="5" id="KW-0645">Protease</keyword>
<feature type="domain" description="MPN" evidence="17">
    <location>
        <begin position="53"/>
        <end position="190"/>
    </location>
</feature>
<dbReference type="InterPro" id="IPR003154">
    <property type="entry name" value="S1/P1nuclease"/>
</dbReference>
<evidence type="ECO:0000313" key="18">
    <source>
        <dbReference type="EMBL" id="KAJ3492266.1"/>
    </source>
</evidence>
<dbReference type="CDD" id="cd08069">
    <property type="entry name" value="MPN_RPN11_CSN5"/>
    <property type="match status" value="1"/>
</dbReference>
<name>A0AAD5VCY2_9APHY</name>
<dbReference type="GO" id="GO:0000338">
    <property type="term" value="P:protein deneddylation"/>
    <property type="evidence" value="ECO:0007669"/>
    <property type="project" value="UniProtKB-ARBA"/>
</dbReference>
<feature type="region of interest" description="Disordered" evidence="16">
    <location>
        <begin position="291"/>
        <end position="311"/>
    </location>
</feature>
<evidence type="ECO:0000256" key="14">
    <source>
        <dbReference type="ARBA" id="ARBA00023180"/>
    </source>
</evidence>
<dbReference type="Gene3D" id="3.40.140.10">
    <property type="entry name" value="Cytidine Deaminase, domain 2"/>
    <property type="match status" value="1"/>
</dbReference>
<evidence type="ECO:0000256" key="8">
    <source>
        <dbReference type="ARBA" id="ARBA00022759"/>
    </source>
</evidence>
<comment type="caution">
    <text evidence="18">The sequence shown here is derived from an EMBL/GenBank/DDBJ whole genome shotgun (WGS) entry which is preliminary data.</text>
</comment>
<dbReference type="FunFam" id="3.40.140.10:FF:000003">
    <property type="entry name" value="COP9 signalosome complex subunit 5"/>
    <property type="match status" value="1"/>
</dbReference>
<dbReference type="SUPFAM" id="SSF102712">
    <property type="entry name" value="JAB1/MPN domain"/>
    <property type="match status" value="1"/>
</dbReference>
<keyword evidence="10" id="KW-0378">Hydrolase</keyword>
<comment type="function">
    <text evidence="15">Catalytic Component of the COP9 signalosome (CSN) complex that acts as an regulator of the ubiquitin (Ubl) conjugation pathway by mediating the deneddylation of the cullin subunit of SCF-type E3 ubiquitin-protein ligase complexes.</text>
</comment>
<evidence type="ECO:0000256" key="1">
    <source>
        <dbReference type="ARBA" id="ARBA00006008"/>
    </source>
</evidence>
<dbReference type="Proteomes" id="UP001212997">
    <property type="component" value="Unassembled WGS sequence"/>
</dbReference>
<dbReference type="InterPro" id="IPR037518">
    <property type="entry name" value="MPN"/>
</dbReference>
<comment type="subunit">
    <text evidence="3">Component of the COP9 signalosome (CSN) complex.</text>
</comment>
<evidence type="ECO:0000256" key="2">
    <source>
        <dbReference type="ARBA" id="ARBA00009547"/>
    </source>
</evidence>
<dbReference type="InterPro" id="IPR000555">
    <property type="entry name" value="JAMM/MPN+_dom"/>
</dbReference>
<keyword evidence="11" id="KW-0862">Zinc</keyword>
<dbReference type="Pfam" id="PF18323">
    <property type="entry name" value="CSN5_C"/>
    <property type="match status" value="1"/>
</dbReference>
<dbReference type="SUPFAM" id="SSF48537">
    <property type="entry name" value="Phospholipase C/P1 nuclease"/>
    <property type="match status" value="1"/>
</dbReference>
<dbReference type="GO" id="GO:0006308">
    <property type="term" value="P:DNA catabolic process"/>
    <property type="evidence" value="ECO:0007669"/>
    <property type="project" value="InterPro"/>
</dbReference>
<evidence type="ECO:0000256" key="16">
    <source>
        <dbReference type="SAM" id="MobiDB-lite"/>
    </source>
</evidence>
<keyword evidence="14" id="KW-0325">Glycoprotein</keyword>
<evidence type="ECO:0000259" key="17">
    <source>
        <dbReference type="PROSITE" id="PS50249"/>
    </source>
</evidence>
<evidence type="ECO:0000313" key="19">
    <source>
        <dbReference type="Proteomes" id="UP001212997"/>
    </source>
</evidence>
<dbReference type="GO" id="GO:0016788">
    <property type="term" value="F:hydrolase activity, acting on ester bonds"/>
    <property type="evidence" value="ECO:0007669"/>
    <property type="project" value="InterPro"/>
</dbReference>
<evidence type="ECO:0000256" key="13">
    <source>
        <dbReference type="ARBA" id="ARBA00023157"/>
    </source>
</evidence>
<sequence>MASSHMAFKSFNLMNDVLDIHPQDEIFKFDPDEYRRLQRDSPWTRDPHYFKICKISAVALIKMVIHARSGVPYEIMGLMQGKVQGNTLVIIDSFALPVQGTETRVNAAAEAYEYMVQYNEGSGRVGRKENVVGWYHSHPGYGCWLSGIDVTTQLTNQKFQDPFVAVVIDPNRTISAGKVDIGAFRTYPENYSPPDSFSSEYQSIPLHKIEDFGVHANQYYQLDVQIFKSSLDAELLGLLWNKYWVNTLSQSPLISNRAYAVAQLTDLGQKLSKAQTAIPNTRAPVPVIRDDKLPAHLRPKEDKKKEDNQLLKSVRDGNKISAEAQHGIIAQVLKDIIFSLRPGTVGPEAAAAQTGDALTSVIVPPHSLHNNLPVVLSTIWGPSTVSLDPSVALERSLVLPIPMRLVPFSWCSTSLIASAALASLPTVQAWGAAGHEIVATIAQIYMHPTALSEVCSILNAGSPEVSSQVVAPPCHLSRIAAWADTIKRKPQYRYSSSLHYIGALGDHPPDTCAFPGSRGWAGKKNMNILGAIRNTTNILGEFVEGGRGVEDAEEALKFLVHFIGDVHQPLHLTGRERGGNGAKVTFDGRLTNLHSVWDGYFIAQALRTISRNYTQPLPTDATDVDVESHLRGTIYDPYVRRIIYEGFGSSSHPGRFLSTYPSWLSCPETATPSLSESLQTFLGLHTTGDESEWDDDVLCPYSWGKDLQKLICEFPLWPKELDAPPYNQHGAFGTTDEEASHNHRDDTELELLETMEGLAGRRGRPPRPHPGVFELDTPEYAGRIRSEWLVERLLAMGGIRLAGLLNGLFLSPEELADDTSATLPVLALW</sequence>
<dbReference type="InterPro" id="IPR008947">
    <property type="entry name" value="PLipase_C/P1_nuclease_dom_sf"/>
</dbReference>
<evidence type="ECO:0000256" key="5">
    <source>
        <dbReference type="ARBA" id="ARBA00022670"/>
    </source>
</evidence>
<keyword evidence="7" id="KW-0479">Metal-binding</keyword>
<evidence type="ECO:0000256" key="4">
    <source>
        <dbReference type="ARBA" id="ARBA00014880"/>
    </source>
</evidence>
<dbReference type="SMART" id="SM00232">
    <property type="entry name" value="JAB_MPN"/>
    <property type="match status" value="1"/>
</dbReference>
<keyword evidence="12" id="KW-0482">Metalloprotease</keyword>
<keyword evidence="13" id="KW-1015">Disulfide bond</keyword>
<dbReference type="GO" id="GO:0004519">
    <property type="term" value="F:endonuclease activity"/>
    <property type="evidence" value="ECO:0007669"/>
    <property type="project" value="UniProtKB-KW"/>
</dbReference>
<dbReference type="PANTHER" id="PTHR10410">
    <property type="entry name" value="EUKARYOTIC TRANSLATION INITIATION FACTOR 3 -RELATED"/>
    <property type="match status" value="1"/>
</dbReference>
<evidence type="ECO:0000256" key="7">
    <source>
        <dbReference type="ARBA" id="ARBA00022723"/>
    </source>
</evidence>
<reference evidence="18" key="1">
    <citation type="submission" date="2022-07" db="EMBL/GenBank/DDBJ databases">
        <title>Genome Sequence of Physisporinus lineatus.</title>
        <authorList>
            <person name="Buettner E."/>
        </authorList>
    </citation>
    <scope>NUCLEOTIDE SEQUENCE</scope>
    <source>
        <strain evidence="18">VT162</strain>
    </source>
</reference>
<dbReference type="GO" id="GO:0003676">
    <property type="term" value="F:nucleic acid binding"/>
    <property type="evidence" value="ECO:0007669"/>
    <property type="project" value="InterPro"/>
</dbReference>
<keyword evidence="8" id="KW-0255">Endonuclease</keyword>
<accession>A0AAD5VCY2</accession>
<dbReference type="GO" id="GO:0008237">
    <property type="term" value="F:metallopeptidase activity"/>
    <property type="evidence" value="ECO:0007669"/>
    <property type="project" value="UniProtKB-KW"/>
</dbReference>
<evidence type="ECO:0000256" key="12">
    <source>
        <dbReference type="ARBA" id="ARBA00023049"/>
    </source>
</evidence>
<dbReference type="Pfam" id="PF01398">
    <property type="entry name" value="JAB"/>
    <property type="match status" value="1"/>
</dbReference>
<dbReference type="InterPro" id="IPR040961">
    <property type="entry name" value="CSN5_C"/>
</dbReference>
<evidence type="ECO:0000256" key="6">
    <source>
        <dbReference type="ARBA" id="ARBA00022722"/>
    </source>
</evidence>
<dbReference type="PROSITE" id="PS50249">
    <property type="entry name" value="MPN"/>
    <property type="match status" value="1"/>
</dbReference>
<comment type="similarity">
    <text evidence="2">Belongs to the nuclease type I family.</text>
</comment>
<dbReference type="Gene3D" id="1.10.575.10">
    <property type="entry name" value="P1 Nuclease"/>
    <property type="match status" value="1"/>
</dbReference>
<dbReference type="EMBL" id="JANAWD010000002">
    <property type="protein sequence ID" value="KAJ3492266.1"/>
    <property type="molecule type" value="Genomic_DNA"/>
</dbReference>
<keyword evidence="9" id="KW-0736">Signalosome</keyword>
<organism evidence="18 19">
    <name type="scientific">Meripilus lineatus</name>
    <dbReference type="NCBI Taxonomy" id="2056292"/>
    <lineage>
        <taxon>Eukaryota</taxon>
        <taxon>Fungi</taxon>
        <taxon>Dikarya</taxon>
        <taxon>Basidiomycota</taxon>
        <taxon>Agaricomycotina</taxon>
        <taxon>Agaricomycetes</taxon>
        <taxon>Polyporales</taxon>
        <taxon>Meripilaceae</taxon>
        <taxon>Meripilus</taxon>
    </lineage>
</organism>
<dbReference type="Pfam" id="PF02265">
    <property type="entry name" value="S1-P1_nuclease"/>
    <property type="match status" value="1"/>
</dbReference>
<proteinExistence type="inferred from homology"/>
<evidence type="ECO:0000256" key="3">
    <source>
        <dbReference type="ARBA" id="ARBA00011098"/>
    </source>
</evidence>
<dbReference type="GO" id="GO:0046872">
    <property type="term" value="F:metal ion binding"/>
    <property type="evidence" value="ECO:0007669"/>
    <property type="project" value="UniProtKB-KW"/>
</dbReference>
<dbReference type="CDD" id="cd11010">
    <property type="entry name" value="S1-P1_nuclease"/>
    <property type="match status" value="1"/>
</dbReference>
<dbReference type="GO" id="GO:0008180">
    <property type="term" value="C:COP9 signalosome"/>
    <property type="evidence" value="ECO:0007669"/>
    <property type="project" value="UniProtKB-KW"/>
</dbReference>
<comment type="similarity">
    <text evidence="1">Belongs to the peptidase M67A family. CSN5 subfamily.</text>
</comment>
<dbReference type="GO" id="GO:0006508">
    <property type="term" value="P:proteolysis"/>
    <property type="evidence" value="ECO:0007669"/>
    <property type="project" value="UniProtKB-KW"/>
</dbReference>
<gene>
    <name evidence="18" type="ORF">NLI96_g117</name>
</gene>
<keyword evidence="19" id="KW-1185">Reference proteome</keyword>
<evidence type="ECO:0000256" key="9">
    <source>
        <dbReference type="ARBA" id="ARBA00022790"/>
    </source>
</evidence>
<evidence type="ECO:0000256" key="11">
    <source>
        <dbReference type="ARBA" id="ARBA00022833"/>
    </source>
</evidence>
<evidence type="ECO:0000256" key="10">
    <source>
        <dbReference type="ARBA" id="ARBA00022801"/>
    </source>
</evidence>
<keyword evidence="6" id="KW-0540">Nuclease</keyword>
<protein>
    <recommendedName>
        <fullName evidence="4">COP9 signalosome complex subunit 5</fullName>
    </recommendedName>
</protein>